<dbReference type="Proteomes" id="UP000006408">
    <property type="component" value="Unassembled WGS sequence"/>
</dbReference>
<dbReference type="EMBL" id="ABYS02000013">
    <property type="protein sequence ID" value="EEP20365.1"/>
    <property type="molecule type" value="Genomic_DNA"/>
</dbReference>
<evidence type="ECO:0000313" key="2">
    <source>
        <dbReference type="Proteomes" id="UP000006408"/>
    </source>
</evidence>
<reference evidence="1" key="1">
    <citation type="submission" date="2009-04" db="EMBL/GenBank/DDBJ databases">
        <authorList>
            <person name="Weinstock G."/>
            <person name="Sodergren E."/>
            <person name="Clifton S."/>
            <person name="Fulton L."/>
            <person name="Fulton B."/>
            <person name="Courtney L."/>
            <person name="Fronick C."/>
            <person name="Harrison M."/>
            <person name="Strong C."/>
            <person name="Farmer C."/>
            <person name="Delahaunty K."/>
            <person name="Markovic C."/>
            <person name="Hall O."/>
            <person name="Minx P."/>
            <person name="Tomlinson C."/>
            <person name="Mitreva M."/>
            <person name="Nelson J."/>
            <person name="Hou S."/>
            <person name="Wollam A."/>
            <person name="Pepin K.H."/>
            <person name="Johnson M."/>
            <person name="Bhonagiri V."/>
            <person name="Nash W.E."/>
            <person name="Warren W."/>
            <person name="Chinwalla A."/>
            <person name="Mardis E.R."/>
            <person name="Wilson R.K."/>
        </authorList>
    </citation>
    <scope>NUCLEOTIDE SEQUENCE [LARGE SCALE GENOMIC DNA]</scope>
    <source>
        <strain evidence="1">DSM 20098</strain>
    </source>
</reference>
<dbReference type="AlphaFoldDB" id="C4FH52"/>
<gene>
    <name evidence="1" type="ORF">BIFANG_03683</name>
</gene>
<accession>C4FH52</accession>
<dbReference type="HOGENOM" id="CLU_3266374_0_0_11"/>
<name>C4FH52_9BIFI</name>
<comment type="caution">
    <text evidence="1">The sequence shown here is derived from an EMBL/GenBank/DDBJ whole genome shotgun (WGS) entry which is preliminary data.</text>
</comment>
<proteinExistence type="predicted"/>
<sequence length="41" mass="4286">MAPSVFIAVTVMSMPVNPPLAVSRKFVDGVVDPLTWSPATG</sequence>
<organism evidence="1 2">
    <name type="scientific">Bifidobacterium angulatum DSM 20098 = JCM 7096</name>
    <dbReference type="NCBI Taxonomy" id="518635"/>
    <lineage>
        <taxon>Bacteria</taxon>
        <taxon>Bacillati</taxon>
        <taxon>Actinomycetota</taxon>
        <taxon>Actinomycetes</taxon>
        <taxon>Bifidobacteriales</taxon>
        <taxon>Bifidobacteriaceae</taxon>
        <taxon>Bifidobacterium</taxon>
    </lineage>
</organism>
<evidence type="ECO:0000313" key="1">
    <source>
        <dbReference type="EMBL" id="EEP20365.1"/>
    </source>
</evidence>
<keyword evidence="2" id="KW-1185">Reference proteome</keyword>
<protein>
    <submittedName>
        <fullName evidence="1">Uncharacterized protein</fullName>
    </submittedName>
</protein>